<accession>A0A9W6HPK4</accession>
<dbReference type="Proteomes" id="UP001142291">
    <property type="component" value="Unassembled WGS sequence"/>
</dbReference>
<dbReference type="EMBL" id="BSER01000015">
    <property type="protein sequence ID" value="GLJ96803.1"/>
    <property type="molecule type" value="Genomic_DNA"/>
</dbReference>
<evidence type="ECO:0000313" key="2">
    <source>
        <dbReference type="EMBL" id="GLJ96803.1"/>
    </source>
</evidence>
<proteinExistence type="predicted"/>
<organism evidence="2 3">
    <name type="scientific">Microbacterium dextranolyticum</name>
    <dbReference type="NCBI Taxonomy" id="36806"/>
    <lineage>
        <taxon>Bacteria</taxon>
        <taxon>Bacillati</taxon>
        <taxon>Actinomycetota</taxon>
        <taxon>Actinomycetes</taxon>
        <taxon>Micrococcales</taxon>
        <taxon>Microbacteriaceae</taxon>
        <taxon>Microbacterium</taxon>
    </lineage>
</organism>
<evidence type="ECO:0000313" key="3">
    <source>
        <dbReference type="Proteomes" id="UP001142291"/>
    </source>
</evidence>
<protein>
    <submittedName>
        <fullName evidence="2">Uncharacterized protein</fullName>
    </submittedName>
</protein>
<reference evidence="2" key="2">
    <citation type="submission" date="2023-01" db="EMBL/GenBank/DDBJ databases">
        <authorList>
            <person name="Sun Q."/>
            <person name="Evtushenko L."/>
        </authorList>
    </citation>
    <scope>NUCLEOTIDE SEQUENCE</scope>
    <source>
        <strain evidence="2">VKM Ac-1940</strain>
    </source>
</reference>
<evidence type="ECO:0000256" key="1">
    <source>
        <dbReference type="SAM" id="MobiDB-lite"/>
    </source>
</evidence>
<feature type="region of interest" description="Disordered" evidence="1">
    <location>
        <begin position="1"/>
        <end position="36"/>
    </location>
</feature>
<comment type="caution">
    <text evidence="2">The sequence shown here is derived from an EMBL/GenBank/DDBJ whole genome shotgun (WGS) entry which is preliminary data.</text>
</comment>
<reference evidence="2" key="1">
    <citation type="journal article" date="2014" name="Int. J. Syst. Evol. Microbiol.">
        <title>Complete genome sequence of Corynebacterium casei LMG S-19264T (=DSM 44701T), isolated from a smear-ripened cheese.</title>
        <authorList>
            <consortium name="US DOE Joint Genome Institute (JGI-PGF)"/>
            <person name="Walter F."/>
            <person name="Albersmeier A."/>
            <person name="Kalinowski J."/>
            <person name="Ruckert C."/>
        </authorList>
    </citation>
    <scope>NUCLEOTIDE SEQUENCE</scope>
    <source>
        <strain evidence="2">VKM Ac-1940</strain>
    </source>
</reference>
<dbReference type="AlphaFoldDB" id="A0A9W6HPK4"/>
<keyword evidence="3" id="KW-1185">Reference proteome</keyword>
<name>A0A9W6HPK4_9MICO</name>
<gene>
    <name evidence="2" type="ORF">GCM10017591_28660</name>
</gene>
<sequence length="96" mass="10647">MQAWEATPKAAPPRPRPIKRKPNDPLPPAPSPNGRVLDGIRVATVHPNGSIKARGCIFNVSYPMRGKDVFVVYEGLRTDALLPGYGRDHLRVRRVL</sequence>